<organism evidence="1 2">
    <name type="scientific">Endozoicomonas montiporae CL-33</name>
    <dbReference type="NCBI Taxonomy" id="570277"/>
    <lineage>
        <taxon>Bacteria</taxon>
        <taxon>Pseudomonadati</taxon>
        <taxon>Pseudomonadota</taxon>
        <taxon>Gammaproteobacteria</taxon>
        <taxon>Oceanospirillales</taxon>
        <taxon>Endozoicomonadaceae</taxon>
        <taxon>Endozoicomonas</taxon>
    </lineage>
</organism>
<dbReference type="Proteomes" id="UP000071065">
    <property type="component" value="Chromosome"/>
</dbReference>
<protein>
    <submittedName>
        <fullName evidence="1">Uncharacterized protein</fullName>
    </submittedName>
</protein>
<proteinExistence type="predicted"/>
<reference evidence="1 2" key="1">
    <citation type="journal article" date="2016" name="Front. Microbiol.">
        <title>Genomic Insight into the Host-Endosymbiont Relationship of Endozoicomonas montiporae CL-33(T) with its Coral Host.</title>
        <authorList>
            <person name="Ding J.-Y."/>
            <person name="Shiu J.-H."/>
            <person name="Chen W.-M."/>
            <person name="Chiang Y.-R."/>
            <person name="Tang S.-L."/>
        </authorList>
    </citation>
    <scope>NUCLEOTIDE SEQUENCE [LARGE SCALE GENOMIC DNA]</scope>
    <source>
        <strain evidence="1 2">CL-33</strain>
    </source>
</reference>
<name>A0A142B9W9_9GAMM</name>
<dbReference type="KEGG" id="emp:EZMO1_1356"/>
<dbReference type="EMBL" id="CP013251">
    <property type="protein sequence ID" value="AMO55545.1"/>
    <property type="molecule type" value="Genomic_DNA"/>
</dbReference>
<accession>A0A142B9W9</accession>
<dbReference type="STRING" id="570277.EZMO1_1356"/>
<evidence type="ECO:0000313" key="1">
    <source>
        <dbReference type="EMBL" id="AMO55545.1"/>
    </source>
</evidence>
<dbReference type="PATRIC" id="fig|570277.3.peg.1487"/>
<evidence type="ECO:0000313" key="2">
    <source>
        <dbReference type="Proteomes" id="UP000071065"/>
    </source>
</evidence>
<sequence length="36" mass="4187">MIIIQNVSSEDAPSTGLNDYELRINHKLICTFKHER</sequence>
<gene>
    <name evidence="1" type="ORF">EZMO1_1356</name>
</gene>
<dbReference type="AlphaFoldDB" id="A0A142B9W9"/>